<evidence type="ECO:0000256" key="1">
    <source>
        <dbReference type="ARBA" id="ARBA00022536"/>
    </source>
</evidence>
<dbReference type="PROSITE" id="PS51864">
    <property type="entry name" value="ASTACIN"/>
    <property type="match status" value="1"/>
</dbReference>
<keyword evidence="5 9" id="KW-0862">Zinc</keyword>
<dbReference type="Gene3D" id="3.40.390.10">
    <property type="entry name" value="Collagenase (Catalytic Domain)"/>
    <property type="match status" value="1"/>
</dbReference>
<dbReference type="Proteomes" id="UP000038045">
    <property type="component" value="Unplaced"/>
</dbReference>
<reference evidence="12" key="1">
    <citation type="submission" date="2017-02" db="UniProtKB">
        <authorList>
            <consortium name="WormBaseParasite"/>
        </authorList>
    </citation>
    <scope>IDENTIFICATION</scope>
</reference>
<dbReference type="AlphaFoldDB" id="A0A0N4ZLS6"/>
<feature type="chain" id="PRO_5005733380" description="Metalloendopeptidase" evidence="9">
    <location>
        <begin position="18"/>
        <end position="390"/>
    </location>
</feature>
<keyword evidence="7" id="KW-1015">Disulfide bond</keyword>
<keyword evidence="11" id="KW-1185">Reference proteome</keyword>
<dbReference type="PANTHER" id="PTHR10127:SF780">
    <property type="entry name" value="METALLOENDOPEPTIDASE"/>
    <property type="match status" value="1"/>
</dbReference>
<accession>A0A0N4ZLS6</accession>
<feature type="domain" description="Peptidase M12A" evidence="10">
    <location>
        <begin position="26"/>
        <end position="233"/>
    </location>
</feature>
<evidence type="ECO:0000256" key="4">
    <source>
        <dbReference type="ARBA" id="ARBA00022801"/>
    </source>
</evidence>
<evidence type="ECO:0000256" key="3">
    <source>
        <dbReference type="ARBA" id="ARBA00022723"/>
    </source>
</evidence>
<proteinExistence type="predicted"/>
<dbReference type="GO" id="GO:0004222">
    <property type="term" value="F:metalloendopeptidase activity"/>
    <property type="evidence" value="ECO:0007669"/>
    <property type="project" value="UniProtKB-UniRule"/>
</dbReference>
<dbReference type="InterPro" id="IPR006026">
    <property type="entry name" value="Peptidase_Metallo"/>
</dbReference>
<keyword evidence="9" id="KW-0732">Signal</keyword>
<dbReference type="SUPFAM" id="SSF55486">
    <property type="entry name" value="Metalloproteases ('zincins'), catalytic domain"/>
    <property type="match status" value="1"/>
</dbReference>
<dbReference type="EC" id="3.4.24.-" evidence="9"/>
<evidence type="ECO:0000256" key="6">
    <source>
        <dbReference type="ARBA" id="ARBA00023049"/>
    </source>
</evidence>
<protein>
    <recommendedName>
        <fullName evidence="9">Metalloendopeptidase</fullName>
        <ecNumber evidence="9">3.4.24.-</ecNumber>
    </recommendedName>
</protein>
<comment type="cofactor">
    <cofactor evidence="9">
        <name>Zn(2+)</name>
        <dbReference type="ChEBI" id="CHEBI:29105"/>
    </cofactor>
    <text evidence="9">Binds 1 zinc ion per subunit.</text>
</comment>
<dbReference type="InterPro" id="IPR035914">
    <property type="entry name" value="Sperma_CUB_dom_sf"/>
</dbReference>
<dbReference type="GO" id="GO:0006508">
    <property type="term" value="P:proteolysis"/>
    <property type="evidence" value="ECO:0007669"/>
    <property type="project" value="UniProtKB-KW"/>
</dbReference>
<keyword evidence="4 9" id="KW-0378">Hydrolase</keyword>
<comment type="caution">
    <text evidence="8">Lacks conserved residue(s) required for the propagation of feature annotation.</text>
</comment>
<evidence type="ECO:0000259" key="10">
    <source>
        <dbReference type="PROSITE" id="PS51864"/>
    </source>
</evidence>
<evidence type="ECO:0000256" key="5">
    <source>
        <dbReference type="ARBA" id="ARBA00022833"/>
    </source>
</evidence>
<name>A0A0N4ZLS6_PARTI</name>
<evidence type="ECO:0000313" key="11">
    <source>
        <dbReference type="Proteomes" id="UP000038045"/>
    </source>
</evidence>
<keyword evidence="3 9" id="KW-0479">Metal-binding</keyword>
<dbReference type="PANTHER" id="PTHR10127">
    <property type="entry name" value="DISCOIDIN, CUB, EGF, LAMININ , AND ZINC METALLOPROTEASE DOMAIN CONTAINING"/>
    <property type="match status" value="1"/>
</dbReference>
<evidence type="ECO:0000256" key="7">
    <source>
        <dbReference type="ARBA" id="ARBA00023157"/>
    </source>
</evidence>
<evidence type="ECO:0000256" key="8">
    <source>
        <dbReference type="PROSITE-ProRule" id="PRU01211"/>
    </source>
</evidence>
<feature type="signal peptide" evidence="9">
    <location>
        <begin position="1"/>
        <end position="17"/>
    </location>
</feature>
<dbReference type="InterPro" id="IPR024079">
    <property type="entry name" value="MetalloPept_cat_dom_sf"/>
</dbReference>
<dbReference type="STRING" id="131310.A0A0N4ZLS6"/>
<keyword evidence="2 9" id="KW-0645">Protease</keyword>
<sequence>MLFLTIIFLFFISFSISKEKSDVYTNYLSKVNYKYKRNTNPVRRVGWKFPLKYYVRLGVNRTVIRLALKRFEESTCLQFIQVESIPKNEQGLLFISDNYCSSFVGNKVGDNFQEIKVGGICKTDIGKMQQTIGYALGMINQQTRPDRDEYIQINLNNVGDLYKENFKIANLSTKALYGMSYDFASMMQLGVYALSRNGQPTTEAKISQYNGMIGQSVDFSFNDYKLLNLHYCSHICTVRVNCLYGGYQDRKSCEKCKCPYGLAGPTCKKIQQSDRKCGTTELTASLEFQDLEIKGVANCTFRITTEVFKRIKLMIANVKTKDSKPCLENNGFEIKYRNDKGAAGLRLCGDYKNIRLESEGNFIIVTYIGQYSVNLMNIKYRATVKNFYKS</sequence>
<evidence type="ECO:0000256" key="9">
    <source>
        <dbReference type="RuleBase" id="RU361183"/>
    </source>
</evidence>
<dbReference type="Pfam" id="PF01400">
    <property type="entry name" value="Astacin"/>
    <property type="match status" value="1"/>
</dbReference>
<organism evidence="11 12">
    <name type="scientific">Parastrongyloides trichosuri</name>
    <name type="common">Possum-specific nematode worm</name>
    <dbReference type="NCBI Taxonomy" id="131310"/>
    <lineage>
        <taxon>Eukaryota</taxon>
        <taxon>Metazoa</taxon>
        <taxon>Ecdysozoa</taxon>
        <taxon>Nematoda</taxon>
        <taxon>Chromadorea</taxon>
        <taxon>Rhabditida</taxon>
        <taxon>Tylenchina</taxon>
        <taxon>Panagrolaimomorpha</taxon>
        <taxon>Strongyloidoidea</taxon>
        <taxon>Strongyloididae</taxon>
        <taxon>Parastrongyloides</taxon>
    </lineage>
</organism>
<dbReference type="PRINTS" id="PR00480">
    <property type="entry name" value="ASTACIN"/>
</dbReference>
<dbReference type="SMART" id="SM00235">
    <property type="entry name" value="ZnMc"/>
    <property type="match status" value="1"/>
</dbReference>
<dbReference type="InterPro" id="IPR001506">
    <property type="entry name" value="Peptidase_M12A"/>
</dbReference>
<keyword evidence="6 9" id="KW-0482">Metalloprotease</keyword>
<evidence type="ECO:0000313" key="12">
    <source>
        <dbReference type="WBParaSite" id="PTRK_0000945000.1"/>
    </source>
</evidence>
<evidence type="ECO:0000256" key="2">
    <source>
        <dbReference type="ARBA" id="ARBA00022670"/>
    </source>
</evidence>
<keyword evidence="1" id="KW-0245">EGF-like domain</keyword>
<dbReference type="WBParaSite" id="PTRK_0000945000.1">
    <property type="protein sequence ID" value="PTRK_0000945000.1"/>
    <property type="gene ID" value="PTRK_0000945000"/>
</dbReference>
<dbReference type="GO" id="GO:0008270">
    <property type="term" value="F:zinc ion binding"/>
    <property type="evidence" value="ECO:0007669"/>
    <property type="project" value="InterPro"/>
</dbReference>
<dbReference type="SUPFAM" id="SSF49854">
    <property type="entry name" value="Spermadhesin, CUB domain"/>
    <property type="match status" value="1"/>
</dbReference>